<sequence>MYSLNKLTTLTYKNVTVNASITTEDFTEQEFNHVLLKCFGLVDAVQSKDIQWLSDHAECGKIATAHDLEKLRVAFDHGFITISVYDKPVEGTSSLEPEEYVSVDKYPQEEKNLELEQQDDVVGILDDKGVKEMVIVPDNSNCQIESNETKEMEHDLLEDIISKMNVLTKVIKGKQTSKDSELTEETSSITLPLTSDIDKGMYDFFKTKCSREALKDIYQIYERYKPLEALELPSMLKVSVKHFPEKREIRFLITNCGTTPLKEDCRLRYWNDEALGAGDSLRVSLRKIEPGCPVVSVGRYSKKRRYFDNPGKIYMAIRLSGSDLIWRADGSENEVVFYNFTKKAGTVPSHGIF</sequence>
<keyword evidence="2" id="KW-1185">Reference proteome</keyword>
<dbReference type="GeneID" id="11496232"/>
<organism evidence="1 2">
    <name type="scientific">Naumovozyma dairenensis (strain ATCC 10597 / BCRC 20456 / CBS 421 / NBRC 0211 / NRRL Y-12639)</name>
    <name type="common">Saccharomyces dairenensis</name>
    <dbReference type="NCBI Taxonomy" id="1071378"/>
    <lineage>
        <taxon>Eukaryota</taxon>
        <taxon>Fungi</taxon>
        <taxon>Dikarya</taxon>
        <taxon>Ascomycota</taxon>
        <taxon>Saccharomycotina</taxon>
        <taxon>Saccharomycetes</taxon>
        <taxon>Saccharomycetales</taxon>
        <taxon>Saccharomycetaceae</taxon>
        <taxon>Naumovozyma</taxon>
    </lineage>
</organism>
<dbReference type="EMBL" id="HE580268">
    <property type="protein sequence ID" value="CCD23316.1"/>
    <property type="molecule type" value="Genomic_DNA"/>
</dbReference>
<accession>G0W6A5</accession>
<name>G0W6A5_NAUDC</name>
<evidence type="ECO:0000313" key="1">
    <source>
        <dbReference type="EMBL" id="CCD23316.1"/>
    </source>
</evidence>
<proteinExistence type="predicted"/>
<gene>
    <name evidence="1" type="primary">NDAI0B02810</name>
    <name evidence="1" type="ordered locus">NDAI_0B02810</name>
</gene>
<dbReference type="OMA" id="CFINDEL"/>
<protein>
    <submittedName>
        <fullName evidence="1">Uncharacterized protein</fullName>
    </submittedName>
</protein>
<dbReference type="KEGG" id="ndi:NDAI_0B02810"/>
<dbReference type="Proteomes" id="UP000000689">
    <property type="component" value="Chromosome 2"/>
</dbReference>
<dbReference type="AlphaFoldDB" id="G0W6A5"/>
<evidence type="ECO:0000313" key="2">
    <source>
        <dbReference type="Proteomes" id="UP000000689"/>
    </source>
</evidence>
<dbReference type="HOGENOM" id="CLU_785477_0_0_1"/>
<dbReference type="RefSeq" id="XP_003668559.1">
    <property type="nucleotide sequence ID" value="XM_003668511.1"/>
</dbReference>
<reference evidence="1 2" key="1">
    <citation type="journal article" date="2011" name="Proc. Natl. Acad. Sci. U.S.A.">
        <title>Evolutionary erosion of yeast sex chromosomes by mating-type switching accidents.</title>
        <authorList>
            <person name="Gordon J.L."/>
            <person name="Armisen D."/>
            <person name="Proux-Wera E."/>
            <person name="Oheigeartaigh S.S."/>
            <person name="Byrne K.P."/>
            <person name="Wolfe K.H."/>
        </authorList>
    </citation>
    <scope>NUCLEOTIDE SEQUENCE [LARGE SCALE GENOMIC DNA]</scope>
    <source>
        <strain evidence="2">ATCC 10597 / BCRC 20456 / CBS 421 / NBRC 0211 / NRRL Y-12639</strain>
    </source>
</reference>